<dbReference type="Pfam" id="PF00550">
    <property type="entry name" value="PP-binding"/>
    <property type="match status" value="1"/>
</dbReference>
<evidence type="ECO:0000256" key="1">
    <source>
        <dbReference type="ARBA" id="ARBA00022450"/>
    </source>
</evidence>
<evidence type="ECO:0000313" key="4">
    <source>
        <dbReference type="EMBL" id="GGQ08035.1"/>
    </source>
</evidence>
<reference evidence="4" key="2">
    <citation type="submission" date="2020-09" db="EMBL/GenBank/DDBJ databases">
        <authorList>
            <person name="Sun Q."/>
            <person name="Ohkuma M."/>
        </authorList>
    </citation>
    <scope>NUCLEOTIDE SEQUENCE</scope>
    <source>
        <strain evidence="4">JCM 4335</strain>
    </source>
</reference>
<reference evidence="4" key="1">
    <citation type="journal article" date="2014" name="Int. J. Syst. Evol. Microbiol.">
        <title>Complete genome sequence of Corynebacterium casei LMG S-19264T (=DSM 44701T), isolated from a smear-ripened cheese.</title>
        <authorList>
            <consortium name="US DOE Joint Genome Institute (JGI-PGF)"/>
            <person name="Walter F."/>
            <person name="Albersmeier A."/>
            <person name="Kalinowski J."/>
            <person name="Ruckert C."/>
        </authorList>
    </citation>
    <scope>NUCLEOTIDE SEQUENCE</scope>
    <source>
        <strain evidence="4">JCM 4335</strain>
    </source>
</reference>
<gene>
    <name evidence="4" type="ORF">GCM10010249_28040</name>
</gene>
<evidence type="ECO:0000313" key="5">
    <source>
        <dbReference type="Proteomes" id="UP000654123"/>
    </source>
</evidence>
<dbReference type="GO" id="GO:0005829">
    <property type="term" value="C:cytosol"/>
    <property type="evidence" value="ECO:0007669"/>
    <property type="project" value="TreeGrafter"/>
</dbReference>
<dbReference type="InterPro" id="IPR036736">
    <property type="entry name" value="ACP-like_sf"/>
</dbReference>
<dbReference type="Gene3D" id="1.10.1200.10">
    <property type="entry name" value="ACP-like"/>
    <property type="match status" value="1"/>
</dbReference>
<name>A0A918B029_9ACTN</name>
<dbReference type="RefSeq" id="WP_189533548.1">
    <property type="nucleotide sequence ID" value="NZ_BMSV01000005.1"/>
</dbReference>
<protein>
    <recommendedName>
        <fullName evidence="3">Carrier domain-containing protein</fullName>
    </recommendedName>
</protein>
<dbReference type="GO" id="GO:0031177">
    <property type="term" value="F:phosphopantetheine binding"/>
    <property type="evidence" value="ECO:0007669"/>
    <property type="project" value="InterPro"/>
</dbReference>
<dbReference type="GO" id="GO:0017000">
    <property type="term" value="P:antibiotic biosynthetic process"/>
    <property type="evidence" value="ECO:0007669"/>
    <property type="project" value="UniProtKB-ARBA"/>
</dbReference>
<dbReference type="EMBL" id="BMSV01000005">
    <property type="protein sequence ID" value="GGQ08035.1"/>
    <property type="molecule type" value="Genomic_DNA"/>
</dbReference>
<keyword evidence="1" id="KW-0596">Phosphopantetheine</keyword>
<dbReference type="InterPro" id="IPR009081">
    <property type="entry name" value="PP-bd_ACP"/>
</dbReference>
<comment type="caution">
    <text evidence="4">The sequence shown here is derived from an EMBL/GenBank/DDBJ whole genome shotgun (WGS) entry which is preliminary data.</text>
</comment>
<keyword evidence="2" id="KW-0597">Phosphoprotein</keyword>
<dbReference type="InterPro" id="IPR020806">
    <property type="entry name" value="PKS_PP-bd"/>
</dbReference>
<dbReference type="SMART" id="SM00823">
    <property type="entry name" value="PKS_PP"/>
    <property type="match status" value="1"/>
</dbReference>
<evidence type="ECO:0000256" key="2">
    <source>
        <dbReference type="ARBA" id="ARBA00022553"/>
    </source>
</evidence>
<sequence>MSETTTTLTTTTPTTAPATVAATTALLVGVYRDALGVPDLDEQGDFYENGGDSLTAFQVTARLQDALGVEVPVSLVFAYPTPADLADVVHTDLLQG</sequence>
<dbReference type="SUPFAM" id="SSF47336">
    <property type="entry name" value="ACP-like"/>
    <property type="match status" value="1"/>
</dbReference>
<dbReference type="GO" id="GO:0044550">
    <property type="term" value="P:secondary metabolite biosynthetic process"/>
    <property type="evidence" value="ECO:0007669"/>
    <property type="project" value="TreeGrafter"/>
</dbReference>
<evidence type="ECO:0000259" key="3">
    <source>
        <dbReference type="PROSITE" id="PS50075"/>
    </source>
</evidence>
<dbReference type="PANTHER" id="PTHR45527:SF1">
    <property type="entry name" value="FATTY ACID SYNTHASE"/>
    <property type="match status" value="1"/>
</dbReference>
<dbReference type="GO" id="GO:0043041">
    <property type="term" value="P:amino acid activation for nonribosomal peptide biosynthetic process"/>
    <property type="evidence" value="ECO:0007669"/>
    <property type="project" value="TreeGrafter"/>
</dbReference>
<dbReference type="AlphaFoldDB" id="A0A918B029"/>
<accession>A0A918B029</accession>
<dbReference type="Proteomes" id="UP000654123">
    <property type="component" value="Unassembled WGS sequence"/>
</dbReference>
<dbReference type="PROSITE" id="PS50075">
    <property type="entry name" value="CARRIER"/>
    <property type="match status" value="1"/>
</dbReference>
<proteinExistence type="predicted"/>
<organism evidence="4 5">
    <name type="scientific">Streptomyces roseolilacinus</name>
    <dbReference type="NCBI Taxonomy" id="66904"/>
    <lineage>
        <taxon>Bacteria</taxon>
        <taxon>Bacillati</taxon>
        <taxon>Actinomycetota</taxon>
        <taxon>Actinomycetes</taxon>
        <taxon>Kitasatosporales</taxon>
        <taxon>Streptomycetaceae</taxon>
        <taxon>Streptomyces</taxon>
    </lineage>
</organism>
<dbReference type="PANTHER" id="PTHR45527">
    <property type="entry name" value="NONRIBOSOMAL PEPTIDE SYNTHETASE"/>
    <property type="match status" value="1"/>
</dbReference>
<keyword evidence="5" id="KW-1185">Reference proteome</keyword>
<feature type="domain" description="Carrier" evidence="3">
    <location>
        <begin position="18"/>
        <end position="93"/>
    </location>
</feature>